<evidence type="ECO:0000313" key="1">
    <source>
        <dbReference type="EMBL" id="JAD63214.1"/>
    </source>
</evidence>
<dbReference type="AlphaFoldDB" id="A0A0A9BGX7"/>
<organism evidence="1">
    <name type="scientific">Arundo donax</name>
    <name type="common">Giant reed</name>
    <name type="synonym">Donax arundinaceus</name>
    <dbReference type="NCBI Taxonomy" id="35708"/>
    <lineage>
        <taxon>Eukaryota</taxon>
        <taxon>Viridiplantae</taxon>
        <taxon>Streptophyta</taxon>
        <taxon>Embryophyta</taxon>
        <taxon>Tracheophyta</taxon>
        <taxon>Spermatophyta</taxon>
        <taxon>Magnoliopsida</taxon>
        <taxon>Liliopsida</taxon>
        <taxon>Poales</taxon>
        <taxon>Poaceae</taxon>
        <taxon>PACMAD clade</taxon>
        <taxon>Arundinoideae</taxon>
        <taxon>Arundineae</taxon>
        <taxon>Arundo</taxon>
    </lineage>
</organism>
<accession>A0A0A9BGX7</accession>
<reference evidence="1" key="1">
    <citation type="submission" date="2014-09" db="EMBL/GenBank/DDBJ databases">
        <authorList>
            <person name="Magalhaes I.L.F."/>
            <person name="Oliveira U."/>
            <person name="Santos F.R."/>
            <person name="Vidigal T.H.D.A."/>
            <person name="Brescovit A.D."/>
            <person name="Santos A.J."/>
        </authorList>
    </citation>
    <scope>NUCLEOTIDE SEQUENCE</scope>
    <source>
        <tissue evidence="1">Shoot tissue taken approximately 20 cm above the soil surface</tissue>
    </source>
</reference>
<dbReference type="EMBL" id="GBRH01234681">
    <property type="protein sequence ID" value="JAD63214.1"/>
    <property type="molecule type" value="Transcribed_RNA"/>
</dbReference>
<name>A0A0A9BGX7_ARUDO</name>
<sequence length="56" mass="6430">MHNHILDFENSKLYTFWAQDTNSSRAHLNVSLIATLTIGTFHQWISGMLQNVEGKL</sequence>
<protein>
    <submittedName>
        <fullName evidence="1">Uncharacterized protein</fullName>
    </submittedName>
</protein>
<reference evidence="1" key="2">
    <citation type="journal article" date="2015" name="Data Brief">
        <title>Shoot transcriptome of the giant reed, Arundo donax.</title>
        <authorList>
            <person name="Barrero R.A."/>
            <person name="Guerrero F.D."/>
            <person name="Moolhuijzen P."/>
            <person name="Goolsby J.A."/>
            <person name="Tidwell J."/>
            <person name="Bellgard S.E."/>
            <person name="Bellgard M.I."/>
        </authorList>
    </citation>
    <scope>NUCLEOTIDE SEQUENCE</scope>
    <source>
        <tissue evidence="1">Shoot tissue taken approximately 20 cm above the soil surface</tissue>
    </source>
</reference>
<proteinExistence type="predicted"/>